<name>A0A9N8DWM0_9STRA</name>
<feature type="region of interest" description="Disordered" evidence="1">
    <location>
        <begin position="1"/>
        <end position="32"/>
    </location>
</feature>
<dbReference type="OrthoDB" id="46808at2759"/>
<dbReference type="Proteomes" id="UP001153069">
    <property type="component" value="Unassembled WGS sequence"/>
</dbReference>
<dbReference type="AlphaFoldDB" id="A0A9N8DWM0"/>
<dbReference type="PANTHER" id="PTHR33418">
    <property type="entry name" value="HELICASE-ASSOCIATED"/>
    <property type="match status" value="1"/>
</dbReference>
<comment type="caution">
    <text evidence="3">The sequence shown here is derived from an EMBL/GenBank/DDBJ whole genome shotgun (WGS) entry which is preliminary data.</text>
</comment>
<keyword evidence="3" id="KW-0067">ATP-binding</keyword>
<evidence type="ECO:0000313" key="3">
    <source>
        <dbReference type="EMBL" id="CAB9509844.1"/>
    </source>
</evidence>
<feature type="domain" description="Helicase-associated" evidence="2">
    <location>
        <begin position="120"/>
        <end position="183"/>
    </location>
</feature>
<dbReference type="Gene3D" id="6.10.140.530">
    <property type="match status" value="5"/>
</dbReference>
<organism evidence="3 4">
    <name type="scientific">Seminavis robusta</name>
    <dbReference type="NCBI Taxonomy" id="568900"/>
    <lineage>
        <taxon>Eukaryota</taxon>
        <taxon>Sar</taxon>
        <taxon>Stramenopiles</taxon>
        <taxon>Ochrophyta</taxon>
        <taxon>Bacillariophyta</taxon>
        <taxon>Bacillariophyceae</taxon>
        <taxon>Bacillariophycidae</taxon>
        <taxon>Naviculales</taxon>
        <taxon>Naviculaceae</taxon>
        <taxon>Seminavis</taxon>
    </lineage>
</organism>
<gene>
    <name evidence="3" type="ORF">SEMRO_407_G136730.1</name>
</gene>
<keyword evidence="3" id="KW-0547">Nucleotide-binding</keyword>
<keyword evidence="3" id="KW-0347">Helicase</keyword>
<proteinExistence type="predicted"/>
<dbReference type="Pfam" id="PF03457">
    <property type="entry name" value="HA"/>
    <property type="match status" value="5"/>
</dbReference>
<sequence length="531" mass="60756">MTDIQLATDGDDDYSFPPVERNARRVSMSDDSVTTQVVEVSNKKRSKKNSTKNLRSWEEMFSALQEYKDHHGHCNVPYYDKVDRHLGEWVNKQRKSRDSLPKNLRDALDSIGFDWQSTQDRIWNEKLARLQDFYDKHGHSSVPYHYDDGHGTDLANWASKQRQIQVQGRLSKERHAKLSALKFTWRMKTHTIRISPKEESKWKDKYQRLVAYKNKFGTCAVPFQYEHDKSLGRWVNEMRTQNKRGVLRPDRKALLEDIDFIWRIKSLPGECPTKKSSKRKSSKVLPSQKEIAPTDTINPPTKRAKKSPSTSTANTMTTVAPVIVSDSDNHSIASREDTTTPLQYNPGELDFDLMYRRLQIFQHQYGKHVDIPPDYSSLSLGPWLAAMKQQARAGQLPEDKARKLQDAGIVLVEGENQIWEERFGDLCDYVSRHGHAQVSQKEYPELAAWVSAQRRRFLQKRLSEPRRIQLQNIGFELHVSASGLTGIEEKSMMDGSGGGADAMPTAGKKDAMDSCSNLEVDVFAAAVSWTA</sequence>
<feature type="domain" description="Helicase-associated" evidence="2">
    <location>
        <begin position="56"/>
        <end position="113"/>
    </location>
</feature>
<evidence type="ECO:0000259" key="2">
    <source>
        <dbReference type="Pfam" id="PF03457"/>
    </source>
</evidence>
<feature type="domain" description="Helicase-associated" evidence="2">
    <location>
        <begin position="348"/>
        <end position="408"/>
    </location>
</feature>
<feature type="domain" description="Helicase-associated" evidence="2">
    <location>
        <begin position="199"/>
        <end position="260"/>
    </location>
</feature>
<keyword evidence="3" id="KW-0378">Hydrolase</keyword>
<evidence type="ECO:0000256" key="1">
    <source>
        <dbReference type="SAM" id="MobiDB-lite"/>
    </source>
</evidence>
<accession>A0A9N8DWM0</accession>
<feature type="domain" description="Helicase-associated" evidence="2">
    <location>
        <begin position="417"/>
        <end position="475"/>
    </location>
</feature>
<keyword evidence="4" id="KW-1185">Reference proteome</keyword>
<evidence type="ECO:0000313" key="4">
    <source>
        <dbReference type="Proteomes" id="UP001153069"/>
    </source>
</evidence>
<reference evidence="3" key="1">
    <citation type="submission" date="2020-06" db="EMBL/GenBank/DDBJ databases">
        <authorList>
            <consortium name="Plant Systems Biology data submission"/>
        </authorList>
    </citation>
    <scope>NUCLEOTIDE SEQUENCE</scope>
    <source>
        <strain evidence="3">D6</strain>
    </source>
</reference>
<dbReference type="PANTHER" id="PTHR33418:SF1">
    <property type="entry name" value="HELICASE-ASSOCIATED DOMAIN-CONTAINING PROTEIN"/>
    <property type="match status" value="1"/>
</dbReference>
<protein>
    <submittedName>
        <fullName evidence="3">Helicase</fullName>
    </submittedName>
</protein>
<dbReference type="InterPro" id="IPR005114">
    <property type="entry name" value="Helicase_assoc"/>
</dbReference>
<dbReference type="GO" id="GO:0004386">
    <property type="term" value="F:helicase activity"/>
    <property type="evidence" value="ECO:0007669"/>
    <property type="project" value="UniProtKB-KW"/>
</dbReference>
<dbReference type="EMBL" id="CAICTM010000406">
    <property type="protein sequence ID" value="CAB9509844.1"/>
    <property type="molecule type" value="Genomic_DNA"/>
</dbReference>
<feature type="region of interest" description="Disordered" evidence="1">
    <location>
        <begin position="271"/>
        <end position="314"/>
    </location>
</feature>